<dbReference type="InterPro" id="IPR051539">
    <property type="entry name" value="T4SS-coupling_protein"/>
</dbReference>
<organism evidence="8">
    <name type="scientific">Acidithiobacillus ferrianus</name>
    <dbReference type="NCBI Taxonomy" id="2678518"/>
    <lineage>
        <taxon>Bacteria</taxon>
        <taxon>Pseudomonadati</taxon>
        <taxon>Pseudomonadota</taxon>
        <taxon>Acidithiobacillia</taxon>
        <taxon>Acidithiobacillales</taxon>
        <taxon>Acidithiobacillaceae</taxon>
        <taxon>Acidithiobacillus</taxon>
    </lineage>
</organism>
<evidence type="ECO:0000313" key="8">
    <source>
        <dbReference type="EMBL" id="NDU42064.1"/>
    </source>
</evidence>
<dbReference type="Gene3D" id="3.40.50.300">
    <property type="entry name" value="P-loop containing nucleotide triphosphate hydrolases"/>
    <property type="match status" value="2"/>
</dbReference>
<dbReference type="RefSeq" id="WP_163097227.1">
    <property type="nucleotide sequence ID" value="NZ_CP127523.1"/>
</dbReference>
<feature type="compositionally biased region" description="Basic and acidic residues" evidence="6">
    <location>
        <begin position="493"/>
        <end position="502"/>
    </location>
</feature>
<evidence type="ECO:0000256" key="6">
    <source>
        <dbReference type="SAM" id="MobiDB-lite"/>
    </source>
</evidence>
<dbReference type="PANTHER" id="PTHR37937">
    <property type="entry name" value="CONJUGATIVE TRANSFER: DNA TRANSPORT"/>
    <property type="match status" value="1"/>
</dbReference>
<keyword evidence="3" id="KW-0812">Transmembrane</keyword>
<feature type="compositionally biased region" description="Low complexity" evidence="6">
    <location>
        <begin position="404"/>
        <end position="416"/>
    </location>
</feature>
<dbReference type="PANTHER" id="PTHR37937:SF1">
    <property type="entry name" value="CONJUGATIVE TRANSFER: DNA TRANSPORT"/>
    <property type="match status" value="1"/>
</dbReference>
<dbReference type="EMBL" id="WNJL01000023">
    <property type="protein sequence ID" value="NDU42064.1"/>
    <property type="molecule type" value="Genomic_DNA"/>
</dbReference>
<feature type="region of interest" description="Disordered" evidence="6">
    <location>
        <begin position="474"/>
        <end position="531"/>
    </location>
</feature>
<dbReference type="GO" id="GO:0003677">
    <property type="term" value="F:DNA binding"/>
    <property type="evidence" value="ECO:0007669"/>
    <property type="project" value="UniProtKB-KW"/>
</dbReference>
<evidence type="ECO:0000256" key="3">
    <source>
        <dbReference type="ARBA" id="ARBA00022692"/>
    </source>
</evidence>
<keyword evidence="4" id="KW-1133">Transmembrane helix</keyword>
<accession>A0A845UDV9</accession>
<name>A0A845UDV9_9PROT</name>
<dbReference type="InterPro" id="IPR027417">
    <property type="entry name" value="P-loop_NTPase"/>
</dbReference>
<keyword evidence="2" id="KW-1003">Cell membrane</keyword>
<evidence type="ECO:0000256" key="2">
    <source>
        <dbReference type="ARBA" id="ARBA00022475"/>
    </source>
</evidence>
<dbReference type="Pfam" id="PF10412">
    <property type="entry name" value="TrwB_AAD_bind"/>
    <property type="match status" value="1"/>
</dbReference>
<dbReference type="SUPFAM" id="SSF52540">
    <property type="entry name" value="P-loop containing nucleoside triphosphate hydrolases"/>
    <property type="match status" value="1"/>
</dbReference>
<keyword evidence="5" id="KW-0472">Membrane</keyword>
<proteinExistence type="predicted"/>
<comment type="subcellular location">
    <subcellularLocation>
        <location evidence="1">Cell membrane</location>
        <topology evidence="1">Multi-pass membrane protein</topology>
    </subcellularLocation>
</comment>
<comment type="caution">
    <text evidence="8">The sequence shown here is derived from an EMBL/GenBank/DDBJ whole genome shotgun (WGS) entry which is preliminary data.</text>
</comment>
<dbReference type="CDD" id="cd01127">
    <property type="entry name" value="TrwB_TraG_TraD_VirD4"/>
    <property type="match status" value="1"/>
</dbReference>
<feature type="compositionally biased region" description="Low complexity" evidence="6">
    <location>
        <begin position="423"/>
        <end position="433"/>
    </location>
</feature>
<reference evidence="8" key="1">
    <citation type="submission" date="2019-11" db="EMBL/GenBank/DDBJ databases">
        <title>Acidithiobacillus ferrianus sp. nov.: a facultatively anaerobic and extremely acidophilic chemolithoautotroph.</title>
        <authorList>
            <person name="Norris P.R."/>
            <person name="Falagan C."/>
            <person name="Moya-Beltran A."/>
            <person name="Castro M."/>
            <person name="Quatrini R."/>
            <person name="Johnson D.B."/>
        </authorList>
    </citation>
    <scope>NUCLEOTIDE SEQUENCE [LARGE SCALE GENOMIC DNA]</scope>
    <source>
        <strain evidence="8">MG</strain>
    </source>
</reference>
<evidence type="ECO:0000256" key="4">
    <source>
        <dbReference type="ARBA" id="ARBA00022989"/>
    </source>
</evidence>
<protein>
    <submittedName>
        <fullName evidence="8">Type IV secretion system DNA-binding domain-containing protein</fullName>
    </submittedName>
</protein>
<feature type="region of interest" description="Disordered" evidence="6">
    <location>
        <begin position="402"/>
        <end position="434"/>
    </location>
</feature>
<sequence length="596" mass="64434">MFMEKLKSFMQAATGENGTQPQKQRWDDLSHHARAVLEAAHTAKLGRENEDQHMAGSSLVDATVPSVKNTLRRKTRPNQITLGGVPLDTGDEQQHVLIVGAPGTGKSVEIKKALRAIRARGTEKAVIYDVSGELVSLFFRPGIDHILNPLDQRSERWNPWMDAEPFEYAAFAKSLIPTQKGEGEFWSVAAQATLEALLTESQDLDELVSTGLSAPLGTLAQLVADAGFGGMIGPEKTFQSTRASMGVYLRSLGLLANVHREDAGAFSIRKWLETPGDSWLFLPVPPRARDALRPLVSLWVDTVVRHAMSLRQDPDRRIWLALDELPTLKNLPSLPPALAEGRKFGLTAILGIQAYGQLQDAFGEHLAASLWSIPKTRLYLRVGDASTADHVSKELGEIKLTRKTASASASNSTSTNGQGGGSSSSNSNSSSTNEAITTERLILPSQIMGLEDLHGYLRMGGSHRVARVKIEFDGLPRHGDQPDFLDCPQRSLPRYDPDRKPDQPSATTVGEGKGRNDPATTCPDAAPPPQEEMNMEMDVETMLEEGVMAIMAGLTDEQIANLSDEEVDRMASALADQAVGAAGVAVADAPSHPVAP</sequence>
<dbReference type="AlphaFoldDB" id="A0A845UDV9"/>
<dbReference type="InterPro" id="IPR019476">
    <property type="entry name" value="T4SS_TraD_DNA-bd"/>
</dbReference>
<dbReference type="GO" id="GO:0005886">
    <property type="term" value="C:plasma membrane"/>
    <property type="evidence" value="ECO:0007669"/>
    <property type="project" value="UniProtKB-SubCell"/>
</dbReference>
<gene>
    <name evidence="8" type="ORF">GL267_05210</name>
</gene>
<feature type="domain" description="Type IV secretion system coupling protein TraD DNA-binding" evidence="7">
    <location>
        <begin position="80"/>
        <end position="471"/>
    </location>
</feature>
<evidence type="ECO:0000256" key="1">
    <source>
        <dbReference type="ARBA" id="ARBA00004651"/>
    </source>
</evidence>
<evidence type="ECO:0000259" key="7">
    <source>
        <dbReference type="Pfam" id="PF10412"/>
    </source>
</evidence>
<evidence type="ECO:0000256" key="5">
    <source>
        <dbReference type="ARBA" id="ARBA00023136"/>
    </source>
</evidence>
<keyword evidence="8" id="KW-0238">DNA-binding</keyword>